<evidence type="ECO:0000256" key="3">
    <source>
        <dbReference type="ARBA" id="ARBA00022679"/>
    </source>
</evidence>
<dbReference type="RefSeq" id="WP_130969006.1">
    <property type="nucleotide sequence ID" value="NZ_SIXI01000007.1"/>
</dbReference>
<evidence type="ECO:0000313" key="6">
    <source>
        <dbReference type="EMBL" id="TBO28309.1"/>
    </source>
</evidence>
<accession>A0A4Q9GVZ7</accession>
<keyword evidence="2" id="KW-0328">Glycosyltransferase</keyword>
<feature type="domain" description="Glycosyl transferase family 1" evidence="4">
    <location>
        <begin position="175"/>
        <end position="319"/>
    </location>
</feature>
<dbReference type="CDD" id="cd03801">
    <property type="entry name" value="GT4_PimA-like"/>
    <property type="match status" value="1"/>
</dbReference>
<comment type="similarity">
    <text evidence="1">Belongs to the glycosyltransferase group 1 family. Glycosyltransferase 4 subfamily.</text>
</comment>
<gene>
    <name evidence="6" type="ORF">EYS42_14990</name>
</gene>
<protein>
    <submittedName>
        <fullName evidence="6">Glycosyltransferase family 1 protein</fullName>
    </submittedName>
</protein>
<dbReference type="InterPro" id="IPR001296">
    <property type="entry name" value="Glyco_trans_1"/>
</dbReference>
<dbReference type="Proteomes" id="UP000292120">
    <property type="component" value="Unassembled WGS sequence"/>
</dbReference>
<dbReference type="Gene3D" id="3.40.50.2000">
    <property type="entry name" value="Glycogen Phosphorylase B"/>
    <property type="match status" value="2"/>
</dbReference>
<dbReference type="GO" id="GO:0016757">
    <property type="term" value="F:glycosyltransferase activity"/>
    <property type="evidence" value="ECO:0007669"/>
    <property type="project" value="UniProtKB-KW"/>
</dbReference>
<evidence type="ECO:0000259" key="4">
    <source>
        <dbReference type="Pfam" id="PF00534"/>
    </source>
</evidence>
<dbReference type="Pfam" id="PF13439">
    <property type="entry name" value="Glyco_transf_4"/>
    <property type="match status" value="1"/>
</dbReference>
<evidence type="ECO:0000256" key="1">
    <source>
        <dbReference type="ARBA" id="ARBA00009481"/>
    </source>
</evidence>
<dbReference type="EMBL" id="SIXI01000007">
    <property type="protein sequence ID" value="TBO28309.1"/>
    <property type="molecule type" value="Genomic_DNA"/>
</dbReference>
<comment type="caution">
    <text evidence="6">The sequence shown here is derived from an EMBL/GenBank/DDBJ whole genome shotgun (WGS) entry which is preliminary data.</text>
</comment>
<evidence type="ECO:0000256" key="2">
    <source>
        <dbReference type="ARBA" id="ARBA00022676"/>
    </source>
</evidence>
<feature type="domain" description="Glycosyltransferase subfamily 4-like N-terminal" evidence="5">
    <location>
        <begin position="40"/>
        <end position="156"/>
    </location>
</feature>
<keyword evidence="7" id="KW-1185">Reference proteome</keyword>
<dbReference type="PANTHER" id="PTHR12526">
    <property type="entry name" value="GLYCOSYLTRANSFERASE"/>
    <property type="match status" value="1"/>
</dbReference>
<dbReference type="SUPFAM" id="SSF53756">
    <property type="entry name" value="UDP-Glycosyltransferase/glycogen phosphorylase"/>
    <property type="match status" value="1"/>
</dbReference>
<dbReference type="AlphaFoldDB" id="A0A4Q9GVZ7"/>
<evidence type="ECO:0000259" key="5">
    <source>
        <dbReference type="Pfam" id="PF13439"/>
    </source>
</evidence>
<keyword evidence="3 6" id="KW-0808">Transferase</keyword>
<dbReference type="PANTHER" id="PTHR12526:SF640">
    <property type="entry name" value="COLANIC ACID BIOSYNTHESIS GLYCOSYLTRANSFERASE WCAL-RELATED"/>
    <property type="match status" value="1"/>
</dbReference>
<name>A0A4Q9GVZ7_9BURK</name>
<dbReference type="OrthoDB" id="7560678at2"/>
<proteinExistence type="inferred from homology"/>
<evidence type="ECO:0000313" key="7">
    <source>
        <dbReference type="Proteomes" id="UP000292120"/>
    </source>
</evidence>
<sequence length="349" mass="38687">MIVVVGTSSRGGIKSVIDSYVSCGLYAPHDYLILETHGEYSVYKRVFVFLRVLLMLTKLLISRRVSLLHAHSAMRGSFWRKAILIVLCKSFRVPVVLHLHGSEFKVFYSKLGCLFKSLVSYVFRLSDQVWVLSNSWQEFVLKVSPKADVRVIPNFVVNSKSCCSSVVGEKSHINVLFLGYVGDRKGIFDLIKAAQQLPVKEHFKFFVGGNGDIERAIAFAKDCGVSQSFNFLGWVDGTKKEALLKSADIFVLPSHNEGLPVSLLEAMSYKVPVISTTVGGIPELLLDGGAGLLVPPGRPDLLSVSLIDLSDSNKRQIIGNLGYEHWLNHYSLDAVRPLICKNLSELVKT</sequence>
<dbReference type="InterPro" id="IPR028098">
    <property type="entry name" value="Glyco_trans_4-like_N"/>
</dbReference>
<organism evidence="6 7">
    <name type="scientific">Aquabacterium lacunae</name>
    <dbReference type="NCBI Taxonomy" id="2528630"/>
    <lineage>
        <taxon>Bacteria</taxon>
        <taxon>Pseudomonadati</taxon>
        <taxon>Pseudomonadota</taxon>
        <taxon>Betaproteobacteria</taxon>
        <taxon>Burkholderiales</taxon>
        <taxon>Aquabacterium</taxon>
    </lineage>
</organism>
<dbReference type="Pfam" id="PF00534">
    <property type="entry name" value="Glycos_transf_1"/>
    <property type="match status" value="1"/>
</dbReference>
<reference evidence="6 7" key="1">
    <citation type="submission" date="2019-02" db="EMBL/GenBank/DDBJ databases">
        <title>Aquabacterium sp. strain KMB7.</title>
        <authorList>
            <person name="Chen W.-M."/>
        </authorList>
    </citation>
    <scope>NUCLEOTIDE SEQUENCE [LARGE SCALE GENOMIC DNA]</scope>
    <source>
        <strain evidence="6 7">KMB7</strain>
    </source>
</reference>